<reference evidence="3 4" key="1">
    <citation type="submission" date="2018-01" db="EMBL/GenBank/DDBJ databases">
        <title>The whole genome sequencing and assembly of Paenibacillus chitinolyticus KCCM 41400 strain.</title>
        <authorList>
            <person name="Kim J.-Y."/>
            <person name="Park M.-K."/>
            <person name="Lee Y.-J."/>
            <person name="Yi H."/>
            <person name="Bahn Y.-S."/>
            <person name="Kim J.F."/>
            <person name="Lee D.-W."/>
        </authorList>
    </citation>
    <scope>NUCLEOTIDE SEQUENCE [LARGE SCALE GENOMIC DNA]</scope>
    <source>
        <strain evidence="3 4">KCCM 41400</strain>
    </source>
</reference>
<evidence type="ECO:0000313" key="3">
    <source>
        <dbReference type="EMBL" id="QAV21119.1"/>
    </source>
</evidence>
<feature type="modified residue" description="4-aspartylphosphate" evidence="1">
    <location>
        <position position="52"/>
    </location>
</feature>
<proteinExistence type="predicted"/>
<dbReference type="EMBL" id="CP026520">
    <property type="protein sequence ID" value="QAV21119.1"/>
    <property type="molecule type" value="Genomic_DNA"/>
</dbReference>
<protein>
    <submittedName>
        <fullName evidence="3">Response regulator</fullName>
    </submittedName>
</protein>
<dbReference type="SMART" id="SM00448">
    <property type="entry name" value="REC"/>
    <property type="match status" value="1"/>
</dbReference>
<keyword evidence="1" id="KW-0597">Phosphoprotein</keyword>
<gene>
    <name evidence="3" type="ORF">PC41400_26970</name>
</gene>
<dbReference type="GO" id="GO:0000160">
    <property type="term" value="P:phosphorelay signal transduction system"/>
    <property type="evidence" value="ECO:0007669"/>
    <property type="project" value="InterPro"/>
</dbReference>
<evidence type="ECO:0000313" key="4">
    <source>
        <dbReference type="Proteomes" id="UP000288943"/>
    </source>
</evidence>
<dbReference type="SUPFAM" id="SSF52172">
    <property type="entry name" value="CheY-like"/>
    <property type="match status" value="1"/>
</dbReference>
<dbReference type="KEGG" id="pchi:PC41400_26970"/>
<dbReference type="InterPro" id="IPR011006">
    <property type="entry name" value="CheY-like_superfamily"/>
</dbReference>
<organism evidence="3 4">
    <name type="scientific">Paenibacillus chitinolyticus</name>
    <dbReference type="NCBI Taxonomy" id="79263"/>
    <lineage>
        <taxon>Bacteria</taxon>
        <taxon>Bacillati</taxon>
        <taxon>Bacillota</taxon>
        <taxon>Bacilli</taxon>
        <taxon>Bacillales</taxon>
        <taxon>Paenibacillaceae</taxon>
        <taxon>Paenibacillus</taxon>
    </lineage>
</organism>
<dbReference type="Pfam" id="PF00072">
    <property type="entry name" value="Response_reg"/>
    <property type="match status" value="1"/>
</dbReference>
<dbReference type="PROSITE" id="PS50110">
    <property type="entry name" value="RESPONSE_REGULATORY"/>
    <property type="match status" value="1"/>
</dbReference>
<dbReference type="OrthoDB" id="1769137at2"/>
<dbReference type="PANTHER" id="PTHR43228">
    <property type="entry name" value="TWO-COMPONENT RESPONSE REGULATOR"/>
    <property type="match status" value="1"/>
</dbReference>
<name>A0A410X3D0_9BACL</name>
<evidence type="ECO:0000259" key="2">
    <source>
        <dbReference type="PROSITE" id="PS50110"/>
    </source>
</evidence>
<dbReference type="Proteomes" id="UP000288943">
    <property type="component" value="Chromosome"/>
</dbReference>
<evidence type="ECO:0000256" key="1">
    <source>
        <dbReference type="PROSITE-ProRule" id="PRU00169"/>
    </source>
</evidence>
<sequence length="127" mass="13996">MNVLIVDDAAFMRTLVRMFLEQMGHTVIGEAQNGKEAVDLYGRLKPDLVTMDITMPEMDGLEAVKHIKSANPDAKIIMCSAMGQQQVVMEAIRSGASDFVVKPIQKERLQEAVEKLFAGQGMKIGVM</sequence>
<accession>A0A410X3D0</accession>
<feature type="domain" description="Response regulatory" evidence="2">
    <location>
        <begin position="2"/>
        <end position="117"/>
    </location>
</feature>
<dbReference type="InterPro" id="IPR052048">
    <property type="entry name" value="ST_Response_Regulator"/>
</dbReference>
<dbReference type="InterPro" id="IPR001789">
    <property type="entry name" value="Sig_transdc_resp-reg_receiver"/>
</dbReference>
<dbReference type="AlphaFoldDB" id="A0A410X3D0"/>
<dbReference type="PANTHER" id="PTHR43228:SF1">
    <property type="entry name" value="TWO-COMPONENT RESPONSE REGULATOR ARR22"/>
    <property type="match status" value="1"/>
</dbReference>
<dbReference type="RefSeq" id="WP_084706698.1">
    <property type="nucleotide sequence ID" value="NZ_JAMDMJ010000014.1"/>
</dbReference>
<dbReference type="Gene3D" id="3.40.50.2300">
    <property type="match status" value="1"/>
</dbReference>